<dbReference type="SUPFAM" id="SSF48498">
    <property type="entry name" value="Tetracyclin repressor-like, C-terminal domain"/>
    <property type="match status" value="1"/>
</dbReference>
<evidence type="ECO:0000256" key="2">
    <source>
        <dbReference type="ARBA" id="ARBA00023125"/>
    </source>
</evidence>
<name>A0A7I7XXF0_9MYCO</name>
<dbReference type="InterPro" id="IPR009057">
    <property type="entry name" value="Homeodomain-like_sf"/>
</dbReference>
<dbReference type="OrthoDB" id="9795011at2"/>
<evidence type="ECO:0000256" key="1">
    <source>
        <dbReference type="ARBA" id="ARBA00023015"/>
    </source>
</evidence>
<dbReference type="PROSITE" id="PS50977">
    <property type="entry name" value="HTH_TETR_2"/>
    <property type="match status" value="1"/>
</dbReference>
<keyword evidence="3" id="KW-0804">Transcription</keyword>
<dbReference type="AlphaFoldDB" id="A0A7I7XXF0"/>
<organism evidence="4 5">
    <name type="scientific">Mycolicibacterium confluentis</name>
    <dbReference type="NCBI Taxonomy" id="28047"/>
    <lineage>
        <taxon>Bacteria</taxon>
        <taxon>Bacillati</taxon>
        <taxon>Actinomycetota</taxon>
        <taxon>Actinomycetes</taxon>
        <taxon>Mycobacteriales</taxon>
        <taxon>Mycobacteriaceae</taxon>
        <taxon>Mycolicibacterium</taxon>
    </lineage>
</organism>
<dbReference type="InterPro" id="IPR036271">
    <property type="entry name" value="Tet_transcr_reg_TetR-rel_C_sf"/>
</dbReference>
<gene>
    <name evidence="4" type="ORF">MCNF_24090</name>
</gene>
<dbReference type="Pfam" id="PF00440">
    <property type="entry name" value="TetR_N"/>
    <property type="match status" value="1"/>
</dbReference>
<accession>A0A7I7XXF0</accession>
<dbReference type="PANTHER" id="PTHR30055:SF234">
    <property type="entry name" value="HTH-TYPE TRANSCRIPTIONAL REGULATOR BETI"/>
    <property type="match status" value="1"/>
</dbReference>
<dbReference type="Gene3D" id="1.10.357.10">
    <property type="entry name" value="Tetracycline Repressor, domain 2"/>
    <property type="match status" value="1"/>
</dbReference>
<dbReference type="InterPro" id="IPR050109">
    <property type="entry name" value="HTH-type_TetR-like_transc_reg"/>
</dbReference>
<protein>
    <submittedName>
        <fullName evidence="4">TetR family transcriptional regulator</fullName>
    </submittedName>
</protein>
<keyword evidence="5" id="KW-1185">Reference proteome</keyword>
<dbReference type="GO" id="GO:0000976">
    <property type="term" value="F:transcription cis-regulatory region binding"/>
    <property type="evidence" value="ECO:0007669"/>
    <property type="project" value="TreeGrafter"/>
</dbReference>
<dbReference type="InterPro" id="IPR001647">
    <property type="entry name" value="HTH_TetR"/>
</dbReference>
<evidence type="ECO:0000313" key="5">
    <source>
        <dbReference type="Proteomes" id="UP000466931"/>
    </source>
</evidence>
<keyword evidence="2" id="KW-0238">DNA-binding</keyword>
<dbReference type="PANTHER" id="PTHR30055">
    <property type="entry name" value="HTH-TYPE TRANSCRIPTIONAL REGULATOR RUTR"/>
    <property type="match status" value="1"/>
</dbReference>
<reference evidence="4" key="1">
    <citation type="journal article" date="2019" name="Emerg. Microbes Infect.">
        <title>Comprehensive subspecies identification of 175 nontuberculous mycobacteria species based on 7547 genomic profiles.</title>
        <authorList>
            <person name="Matsumoto Y."/>
            <person name="Kinjo T."/>
            <person name="Motooka D."/>
            <person name="Nabeya D."/>
            <person name="Jung N."/>
            <person name="Uechi K."/>
            <person name="Horii T."/>
            <person name="Iida T."/>
            <person name="Fujita J."/>
            <person name="Nakamura S."/>
        </authorList>
    </citation>
    <scope>NUCLEOTIDE SEQUENCE [LARGE SCALE GENOMIC DNA]</scope>
    <source>
        <strain evidence="4">JCM 13671</strain>
    </source>
</reference>
<dbReference type="InterPro" id="IPR049445">
    <property type="entry name" value="TetR_SbtR-like_C"/>
</dbReference>
<keyword evidence="1" id="KW-0805">Transcription regulation</keyword>
<dbReference type="Pfam" id="PF21597">
    <property type="entry name" value="TetR_C_43"/>
    <property type="match status" value="1"/>
</dbReference>
<dbReference type="RefSeq" id="WP_085151143.1">
    <property type="nucleotide sequence ID" value="NZ_AP022612.1"/>
</dbReference>
<dbReference type="Proteomes" id="UP000466931">
    <property type="component" value="Chromosome"/>
</dbReference>
<evidence type="ECO:0000256" key="3">
    <source>
        <dbReference type="ARBA" id="ARBA00023163"/>
    </source>
</evidence>
<dbReference type="GO" id="GO:0003700">
    <property type="term" value="F:DNA-binding transcription factor activity"/>
    <property type="evidence" value="ECO:0007669"/>
    <property type="project" value="TreeGrafter"/>
</dbReference>
<dbReference type="SUPFAM" id="SSF46689">
    <property type="entry name" value="Homeodomain-like"/>
    <property type="match status" value="1"/>
</dbReference>
<proteinExistence type="predicted"/>
<sequence length="191" mass="21293">MSVSPAGDRSTPRRADARQNRARILEVASAALDVEPDATLQSIAAAAGVGQATLYRHFPTREVLLAEVYRDDFEHLVEASADLLRRHDPDAALRAWLDILAAFGRRKHALSHVLDAATRDDLHHEQYDRILDAIGQLLTAGQSTRTLRGDVHPEDVLPLVSFLWRLDTRVDDRVPHLLDLVVDALRARPQP</sequence>
<evidence type="ECO:0000313" key="4">
    <source>
        <dbReference type="EMBL" id="BBZ33804.1"/>
    </source>
</evidence>
<dbReference type="EMBL" id="AP022612">
    <property type="protein sequence ID" value="BBZ33804.1"/>
    <property type="molecule type" value="Genomic_DNA"/>
</dbReference>
<reference evidence="4" key="2">
    <citation type="submission" date="2020-02" db="EMBL/GenBank/DDBJ databases">
        <authorList>
            <person name="Matsumoto Y."/>
            <person name="Motooka D."/>
            <person name="Nakamura S."/>
        </authorList>
    </citation>
    <scope>NUCLEOTIDE SEQUENCE</scope>
    <source>
        <strain evidence="4">JCM 13671</strain>
    </source>
</reference>